<evidence type="ECO:0000313" key="5">
    <source>
        <dbReference type="EnsemblMetazoa" id="XP_038073988.1"/>
    </source>
</evidence>
<proteinExistence type="inferred from homology"/>
<dbReference type="InterPro" id="IPR029058">
    <property type="entry name" value="AB_hydrolase_fold"/>
</dbReference>
<dbReference type="Gene3D" id="3.40.50.1820">
    <property type="entry name" value="alpha/beta hydrolase"/>
    <property type="match status" value="1"/>
</dbReference>
<dbReference type="Pfam" id="PF02230">
    <property type="entry name" value="Abhydrolase_2"/>
    <property type="match status" value="1"/>
</dbReference>
<dbReference type="OMA" id="LEYPHIK"/>
<dbReference type="RefSeq" id="XP_038073988.1">
    <property type="nucleotide sequence ID" value="XM_038218060.1"/>
</dbReference>
<dbReference type="GeneID" id="119742043"/>
<sequence>MAVATAANLKTVILNPLRRHSASVIFLHGSGDTAEGVLGWIRSLVQDDFRIPHVKTIFPTAPARRYTPAGGALSTVWYDRTRIAPNVPELLETIDPVCEQLGRLIDDEVARGIPKNRIVIGGFSMGGGMAMHLAYRFHHDVAGVFALSSFLNQDSVVYKVVSSKPSLPPLFACQGLRDPLVLSDWSKETVKQLSDCGVGCEFHTFPELYHEMNAKELHMLTDWIKKRVPSES</sequence>
<dbReference type="InterPro" id="IPR050565">
    <property type="entry name" value="LYPA1-2/EST-like"/>
</dbReference>
<dbReference type="GO" id="GO:0052689">
    <property type="term" value="F:carboxylic ester hydrolase activity"/>
    <property type="evidence" value="ECO:0007669"/>
    <property type="project" value="TreeGrafter"/>
</dbReference>
<reference evidence="5" key="1">
    <citation type="submission" date="2022-11" db="UniProtKB">
        <authorList>
            <consortium name="EnsemblMetazoa"/>
        </authorList>
    </citation>
    <scope>IDENTIFICATION</scope>
</reference>
<dbReference type="Proteomes" id="UP000887568">
    <property type="component" value="Unplaced"/>
</dbReference>
<dbReference type="EnsemblMetazoa" id="XM_038218060.1">
    <property type="protein sequence ID" value="XP_038073988.1"/>
    <property type="gene ID" value="LOC119742043"/>
</dbReference>
<keyword evidence="3" id="KW-0378">Hydrolase</keyword>
<evidence type="ECO:0000313" key="6">
    <source>
        <dbReference type="Proteomes" id="UP000887568"/>
    </source>
</evidence>
<dbReference type="PANTHER" id="PTHR10655">
    <property type="entry name" value="LYSOPHOSPHOLIPASE-RELATED"/>
    <property type="match status" value="1"/>
</dbReference>
<dbReference type="EC" id="3.1.2.22" evidence="2"/>
<organism evidence="5 6">
    <name type="scientific">Patiria miniata</name>
    <name type="common">Bat star</name>
    <name type="synonym">Asterina miniata</name>
    <dbReference type="NCBI Taxonomy" id="46514"/>
    <lineage>
        <taxon>Eukaryota</taxon>
        <taxon>Metazoa</taxon>
        <taxon>Echinodermata</taxon>
        <taxon>Eleutherozoa</taxon>
        <taxon>Asterozoa</taxon>
        <taxon>Asteroidea</taxon>
        <taxon>Valvatacea</taxon>
        <taxon>Valvatida</taxon>
        <taxon>Asterinidae</taxon>
        <taxon>Patiria</taxon>
    </lineage>
</organism>
<comment type="similarity">
    <text evidence="1">Belongs to the AB hydrolase superfamily. AB hydrolase 2 family.</text>
</comment>
<evidence type="ECO:0000256" key="1">
    <source>
        <dbReference type="ARBA" id="ARBA00006499"/>
    </source>
</evidence>
<dbReference type="PANTHER" id="PTHR10655:SF17">
    <property type="entry name" value="LYSOPHOSPHOLIPASE-LIKE PROTEIN 1"/>
    <property type="match status" value="1"/>
</dbReference>
<evidence type="ECO:0000256" key="2">
    <source>
        <dbReference type="ARBA" id="ARBA00012423"/>
    </source>
</evidence>
<evidence type="ECO:0000259" key="4">
    <source>
        <dbReference type="Pfam" id="PF02230"/>
    </source>
</evidence>
<keyword evidence="6" id="KW-1185">Reference proteome</keyword>
<dbReference type="GO" id="GO:0005737">
    <property type="term" value="C:cytoplasm"/>
    <property type="evidence" value="ECO:0007669"/>
    <property type="project" value="TreeGrafter"/>
</dbReference>
<accession>A0A914BCN2</accession>
<dbReference type="AlphaFoldDB" id="A0A914BCN2"/>
<name>A0A914BCN2_PATMI</name>
<dbReference type="InterPro" id="IPR003140">
    <property type="entry name" value="PLipase/COase/thioEstase"/>
</dbReference>
<dbReference type="SUPFAM" id="SSF53474">
    <property type="entry name" value="alpha/beta-Hydrolases"/>
    <property type="match status" value="1"/>
</dbReference>
<evidence type="ECO:0000256" key="3">
    <source>
        <dbReference type="ARBA" id="ARBA00022801"/>
    </source>
</evidence>
<protein>
    <recommendedName>
        <fullName evidence="2">palmitoyl-protein hydrolase</fullName>
        <ecNumber evidence="2">3.1.2.22</ecNumber>
    </recommendedName>
</protein>
<feature type="domain" description="Phospholipase/carboxylesterase/thioesterase" evidence="4">
    <location>
        <begin position="11"/>
        <end position="226"/>
    </location>
</feature>
<dbReference type="GO" id="GO:0008474">
    <property type="term" value="F:palmitoyl-(protein) hydrolase activity"/>
    <property type="evidence" value="ECO:0007669"/>
    <property type="project" value="UniProtKB-EC"/>
</dbReference>
<dbReference type="OrthoDB" id="2418081at2759"/>